<dbReference type="Gene3D" id="3.90.420.10">
    <property type="entry name" value="Oxidoreductase, molybdopterin-binding domain"/>
    <property type="match status" value="1"/>
</dbReference>
<feature type="domain" description="Oxidoreductase molybdopterin-binding" evidence="2">
    <location>
        <begin position="157"/>
        <end position="301"/>
    </location>
</feature>
<keyword evidence="4" id="KW-1185">Reference proteome</keyword>
<proteinExistence type="predicted"/>
<dbReference type="EMBL" id="JAGGKS010000004">
    <property type="protein sequence ID" value="MBP1925825.1"/>
    <property type="molecule type" value="Genomic_DNA"/>
</dbReference>
<organism evidence="3 4">
    <name type="scientific">Sedimentibacter acidaminivorans</name>
    <dbReference type="NCBI Taxonomy" id="913099"/>
    <lineage>
        <taxon>Bacteria</taxon>
        <taxon>Bacillati</taxon>
        <taxon>Bacillota</taxon>
        <taxon>Tissierellia</taxon>
        <taxon>Sedimentibacter</taxon>
    </lineage>
</organism>
<dbReference type="RefSeq" id="WP_245210382.1">
    <property type="nucleotide sequence ID" value="NZ_JAGGKS010000004.1"/>
</dbReference>
<dbReference type="Proteomes" id="UP001519342">
    <property type="component" value="Unassembled WGS sequence"/>
</dbReference>
<evidence type="ECO:0000313" key="3">
    <source>
        <dbReference type="EMBL" id="MBP1925825.1"/>
    </source>
</evidence>
<dbReference type="Pfam" id="PF00174">
    <property type="entry name" value="Oxidored_molyb"/>
    <property type="match status" value="1"/>
</dbReference>
<feature type="region of interest" description="Disordered" evidence="1">
    <location>
        <begin position="33"/>
        <end position="109"/>
    </location>
</feature>
<evidence type="ECO:0000259" key="2">
    <source>
        <dbReference type="Pfam" id="PF00174"/>
    </source>
</evidence>
<gene>
    <name evidence="3" type="ORF">J2Z76_001686</name>
</gene>
<reference evidence="3 4" key="1">
    <citation type="submission" date="2021-03" db="EMBL/GenBank/DDBJ databases">
        <title>Genomic Encyclopedia of Type Strains, Phase IV (KMG-IV): sequencing the most valuable type-strain genomes for metagenomic binning, comparative biology and taxonomic classification.</title>
        <authorList>
            <person name="Goeker M."/>
        </authorList>
    </citation>
    <scope>NUCLEOTIDE SEQUENCE [LARGE SCALE GENOMIC DNA]</scope>
    <source>
        <strain evidence="3 4">DSM 24004</strain>
    </source>
</reference>
<evidence type="ECO:0000313" key="4">
    <source>
        <dbReference type="Proteomes" id="UP001519342"/>
    </source>
</evidence>
<comment type="caution">
    <text evidence="3">The sequence shown here is derived from an EMBL/GenBank/DDBJ whole genome shotgun (WGS) entry which is preliminary data.</text>
</comment>
<evidence type="ECO:0000256" key="1">
    <source>
        <dbReference type="SAM" id="MobiDB-lite"/>
    </source>
</evidence>
<sequence length="307" mass="34895">MNILNKLAVIFLITLIVISGCAPKNNVETLEVPNASEENTTNEEKELESANEIQMGKLNQAETEKEITDDTLKTDEKKQEDEAIENSEVDKNIESKIQQTTSDTNSVENNITEEIVSTNNNEKDNIINQEINQEEQDLKTNEEDEGITKDDKDEKQNNDVSFSVEGNVKNEIQLSVKDLKSMDDIIFEADFFALNSFGTKAYFHFKGAKLWNLLEQKAEISEDATSVTIQAEDGYKMVFTLEQVKKQDYIDEQNENMLYPMIIAWEENNVEYDDSEGAPFKLVVGQKEAGDVNKPQWVSNISKIIIE</sequence>
<name>A0ABS4GDQ7_9FIRM</name>
<dbReference type="InterPro" id="IPR036374">
    <property type="entry name" value="OxRdtase_Mopterin-bd_sf"/>
</dbReference>
<dbReference type="SUPFAM" id="SSF56524">
    <property type="entry name" value="Oxidoreductase molybdopterin-binding domain"/>
    <property type="match status" value="1"/>
</dbReference>
<feature type="compositionally biased region" description="Basic and acidic residues" evidence="1">
    <location>
        <begin position="62"/>
        <end position="81"/>
    </location>
</feature>
<accession>A0ABS4GDQ7</accession>
<dbReference type="InterPro" id="IPR000572">
    <property type="entry name" value="OxRdtase_Mopterin-bd_dom"/>
</dbReference>
<feature type="region of interest" description="Disordered" evidence="1">
    <location>
        <begin position="131"/>
        <end position="160"/>
    </location>
</feature>
<protein>
    <submittedName>
        <fullName evidence="3">DMSO/TMAO reductase YedYZ molybdopterin-dependent catalytic subunit</fullName>
    </submittedName>
</protein>
<feature type="compositionally biased region" description="Polar residues" evidence="1">
    <location>
        <begin position="95"/>
        <end position="109"/>
    </location>
</feature>
<feature type="compositionally biased region" description="Basic and acidic residues" evidence="1">
    <location>
        <begin position="136"/>
        <end position="157"/>
    </location>
</feature>
<dbReference type="PROSITE" id="PS51257">
    <property type="entry name" value="PROKAR_LIPOPROTEIN"/>
    <property type="match status" value="1"/>
</dbReference>